<evidence type="ECO:0000256" key="1">
    <source>
        <dbReference type="SAM" id="Phobius"/>
    </source>
</evidence>
<keyword evidence="3" id="KW-1185">Reference proteome</keyword>
<dbReference type="Proteomes" id="UP001215598">
    <property type="component" value="Unassembled WGS sequence"/>
</dbReference>
<comment type="caution">
    <text evidence="2">The sequence shown here is derived from an EMBL/GenBank/DDBJ whole genome shotgun (WGS) entry which is preliminary data.</text>
</comment>
<gene>
    <name evidence="2" type="ORF">B0H16DRAFT_1460469</name>
</gene>
<dbReference type="AlphaFoldDB" id="A0AAD7N9P1"/>
<protein>
    <submittedName>
        <fullName evidence="2">Uncharacterized protein</fullName>
    </submittedName>
</protein>
<evidence type="ECO:0000313" key="2">
    <source>
        <dbReference type="EMBL" id="KAJ7751141.1"/>
    </source>
</evidence>
<sequence>MSSLFLVMLPPSRGALTLARLTISAAVLPVTHFASSYIIFVFSLYSAPRTHLDHLDLDATDASVWEPDRWTAREGDNGTSKDAGMSSRVHGCEWEQRGERGCYAIPNDIEEFEDSESLTISACGIIWHRAGSRLTKVVYRDSRIYFGLWGPAAVSFATAGFQVAGRWGYARMNPKRRRPDKGRPRSPWLTHKQQAALILVLRILGVPDVELFVVRTFG</sequence>
<organism evidence="2 3">
    <name type="scientific">Mycena metata</name>
    <dbReference type="NCBI Taxonomy" id="1033252"/>
    <lineage>
        <taxon>Eukaryota</taxon>
        <taxon>Fungi</taxon>
        <taxon>Dikarya</taxon>
        <taxon>Basidiomycota</taxon>
        <taxon>Agaricomycotina</taxon>
        <taxon>Agaricomycetes</taxon>
        <taxon>Agaricomycetidae</taxon>
        <taxon>Agaricales</taxon>
        <taxon>Marasmiineae</taxon>
        <taxon>Mycenaceae</taxon>
        <taxon>Mycena</taxon>
    </lineage>
</organism>
<keyword evidence="1" id="KW-1133">Transmembrane helix</keyword>
<accession>A0AAD7N9P1</accession>
<feature type="transmembrane region" description="Helical" evidence="1">
    <location>
        <begin position="21"/>
        <end position="45"/>
    </location>
</feature>
<keyword evidence="1" id="KW-0472">Membrane</keyword>
<reference evidence="2" key="1">
    <citation type="submission" date="2023-03" db="EMBL/GenBank/DDBJ databases">
        <title>Massive genome expansion in bonnet fungi (Mycena s.s.) driven by repeated elements and novel gene families across ecological guilds.</title>
        <authorList>
            <consortium name="Lawrence Berkeley National Laboratory"/>
            <person name="Harder C.B."/>
            <person name="Miyauchi S."/>
            <person name="Viragh M."/>
            <person name="Kuo A."/>
            <person name="Thoen E."/>
            <person name="Andreopoulos B."/>
            <person name="Lu D."/>
            <person name="Skrede I."/>
            <person name="Drula E."/>
            <person name="Henrissat B."/>
            <person name="Morin E."/>
            <person name="Kohler A."/>
            <person name="Barry K."/>
            <person name="LaButti K."/>
            <person name="Morin E."/>
            <person name="Salamov A."/>
            <person name="Lipzen A."/>
            <person name="Mereny Z."/>
            <person name="Hegedus B."/>
            <person name="Baldrian P."/>
            <person name="Stursova M."/>
            <person name="Weitz H."/>
            <person name="Taylor A."/>
            <person name="Grigoriev I.V."/>
            <person name="Nagy L.G."/>
            <person name="Martin F."/>
            <person name="Kauserud H."/>
        </authorList>
    </citation>
    <scope>NUCLEOTIDE SEQUENCE</scope>
    <source>
        <strain evidence="2">CBHHK182m</strain>
    </source>
</reference>
<keyword evidence="1" id="KW-0812">Transmembrane</keyword>
<name>A0AAD7N9P1_9AGAR</name>
<dbReference type="EMBL" id="JARKIB010000063">
    <property type="protein sequence ID" value="KAJ7751141.1"/>
    <property type="molecule type" value="Genomic_DNA"/>
</dbReference>
<evidence type="ECO:0000313" key="3">
    <source>
        <dbReference type="Proteomes" id="UP001215598"/>
    </source>
</evidence>
<feature type="transmembrane region" description="Helical" evidence="1">
    <location>
        <begin position="144"/>
        <end position="169"/>
    </location>
</feature>
<proteinExistence type="predicted"/>